<comment type="function">
    <text evidence="12">Catalyzes the acylation of glycosyl-4,4'-diaponeurosporenoate, i.e. the esterification of glucose at the C6'' position with the carboxyl group of the C(15) fatty acid 12-methyltetradecanoic acid, to yield staphyloxanthin. This is the last step in the biosynthesis of this orange pigment, present in most staphylococci strains.</text>
</comment>
<comment type="caution">
    <text evidence="14">The sequence shown here is derived from an EMBL/GenBank/DDBJ whole genome shotgun (WGS) entry which is preliminary data.</text>
</comment>
<dbReference type="AlphaFoldDB" id="A0A845DQA1"/>
<keyword evidence="5" id="KW-0732">Signal</keyword>
<keyword evidence="2" id="KW-1003">Cell membrane</keyword>
<dbReference type="Proteomes" id="UP000460949">
    <property type="component" value="Unassembled WGS sequence"/>
</dbReference>
<keyword evidence="4 13" id="KW-0812">Transmembrane</keyword>
<dbReference type="InterPro" id="IPR044021">
    <property type="entry name" value="CrtO"/>
</dbReference>
<comment type="pathway">
    <text evidence="9">Carotenoid biosynthesis; staphyloxanthin biosynthesis; staphyloxanthin from farnesyl diphosphate: step 5/5.</text>
</comment>
<comment type="subcellular location">
    <subcellularLocation>
        <location evidence="1">Cell membrane</location>
        <topology evidence="1">Single-pass membrane protein</topology>
    </subcellularLocation>
</comment>
<dbReference type="OrthoDB" id="3783432at2"/>
<sequence length="154" mass="18202">MVFNAVIWLFIHLAVSGITAMAPASFIRFLHPLLRTKSWEGRGRIYRSFGIHRWKTMLPEARKWVNKGRGKTAASIRNVYAYSELEEQLTRSELSHWMQIFPAPLFFLFNPAWAGWIMIMYALLFNLPFIMIQRYNRARVSRLSDRLLHAFPQK</sequence>
<evidence type="ECO:0000256" key="5">
    <source>
        <dbReference type="ARBA" id="ARBA00022729"/>
    </source>
</evidence>
<evidence type="ECO:0000256" key="4">
    <source>
        <dbReference type="ARBA" id="ARBA00022692"/>
    </source>
</evidence>
<evidence type="ECO:0000256" key="13">
    <source>
        <dbReference type="SAM" id="Phobius"/>
    </source>
</evidence>
<name>A0A845DQA1_9BACI</name>
<dbReference type="RefSeq" id="WP_160836011.1">
    <property type="nucleotide sequence ID" value="NZ_WMET01000001.1"/>
</dbReference>
<evidence type="ECO:0000313" key="15">
    <source>
        <dbReference type="Proteomes" id="UP000460949"/>
    </source>
</evidence>
<gene>
    <name evidence="14" type="ORF">GLW04_07055</name>
</gene>
<feature type="transmembrane region" description="Helical" evidence="13">
    <location>
        <begin position="7"/>
        <end position="30"/>
    </location>
</feature>
<evidence type="ECO:0000256" key="2">
    <source>
        <dbReference type="ARBA" id="ARBA00022475"/>
    </source>
</evidence>
<keyword evidence="6 13" id="KW-1133">Transmembrane helix</keyword>
<proteinExistence type="inferred from homology"/>
<comment type="similarity">
    <text evidence="10">Belongs to the acyltransferase CrtO family.</text>
</comment>
<organism evidence="14 15">
    <name type="scientific">Halobacillus litoralis</name>
    <dbReference type="NCBI Taxonomy" id="45668"/>
    <lineage>
        <taxon>Bacteria</taxon>
        <taxon>Bacillati</taxon>
        <taxon>Bacillota</taxon>
        <taxon>Bacilli</taxon>
        <taxon>Bacillales</taxon>
        <taxon>Bacillaceae</taxon>
        <taxon>Halobacillus</taxon>
    </lineage>
</organism>
<dbReference type="EMBL" id="WMET01000001">
    <property type="protein sequence ID" value="MYL19643.1"/>
    <property type="molecule type" value="Genomic_DNA"/>
</dbReference>
<evidence type="ECO:0000256" key="6">
    <source>
        <dbReference type="ARBA" id="ARBA00022989"/>
    </source>
</evidence>
<reference evidence="14 15" key="1">
    <citation type="submission" date="2019-11" db="EMBL/GenBank/DDBJ databases">
        <title>Genome sequences of 17 halophilic strains isolated from different environments.</title>
        <authorList>
            <person name="Furrow R.E."/>
        </authorList>
    </citation>
    <scope>NUCLEOTIDE SEQUENCE [LARGE SCALE GENOMIC DNA]</scope>
    <source>
        <strain evidence="14 15">22511_23_Filter</strain>
    </source>
</reference>
<keyword evidence="7 13" id="KW-0472">Membrane</keyword>
<dbReference type="GO" id="GO:0005886">
    <property type="term" value="C:plasma membrane"/>
    <property type="evidence" value="ECO:0007669"/>
    <property type="project" value="UniProtKB-SubCell"/>
</dbReference>
<evidence type="ECO:0000313" key="14">
    <source>
        <dbReference type="EMBL" id="MYL19643.1"/>
    </source>
</evidence>
<evidence type="ECO:0000256" key="7">
    <source>
        <dbReference type="ARBA" id="ARBA00023136"/>
    </source>
</evidence>
<evidence type="ECO:0000256" key="3">
    <source>
        <dbReference type="ARBA" id="ARBA00022679"/>
    </source>
</evidence>
<evidence type="ECO:0000256" key="9">
    <source>
        <dbReference type="ARBA" id="ARBA00023588"/>
    </source>
</evidence>
<protein>
    <recommendedName>
        <fullName evidence="11">Glycosyl-4,4'-diaponeurosporenoate acyltransferase</fullName>
    </recommendedName>
</protein>
<keyword evidence="3 14" id="KW-0808">Transferase</keyword>
<evidence type="ECO:0000256" key="1">
    <source>
        <dbReference type="ARBA" id="ARBA00004162"/>
    </source>
</evidence>
<evidence type="ECO:0000256" key="8">
    <source>
        <dbReference type="ARBA" id="ARBA00023315"/>
    </source>
</evidence>
<evidence type="ECO:0000256" key="11">
    <source>
        <dbReference type="ARBA" id="ARBA00023667"/>
    </source>
</evidence>
<accession>A0A845DQA1</accession>
<dbReference type="UniPathway" id="UPA00029">
    <property type="reaction ID" value="UER00560"/>
</dbReference>
<dbReference type="Pfam" id="PF18927">
    <property type="entry name" value="CrtO"/>
    <property type="match status" value="1"/>
</dbReference>
<feature type="transmembrane region" description="Helical" evidence="13">
    <location>
        <begin position="113"/>
        <end position="132"/>
    </location>
</feature>
<evidence type="ECO:0000256" key="10">
    <source>
        <dbReference type="ARBA" id="ARBA00023603"/>
    </source>
</evidence>
<dbReference type="GO" id="GO:0016746">
    <property type="term" value="F:acyltransferase activity"/>
    <property type="evidence" value="ECO:0007669"/>
    <property type="project" value="UniProtKB-KW"/>
</dbReference>
<keyword evidence="8 14" id="KW-0012">Acyltransferase</keyword>
<evidence type="ECO:0000256" key="12">
    <source>
        <dbReference type="ARBA" id="ARBA00025324"/>
    </source>
</evidence>